<sequence length="301" mass="33344">MLFCNRNLFLLYTLAVASFEPIEATISRRVQTKSEGCVAQAVAWLPEDPRNAPENFKHLTFECELDPIDAKGEIGRMLELDLTAKQEEEFKSLMANGVFIPNSSILTFNSNSDDFGTSGDEKLEVFEDSIHIPPGVTISSFLRKGTRPDNRQRNRRLGDEIGNSPTLVIKTIDTLSKTVQRDIQELSNDVFGPDSMDPTINARNQFFACSAGQFDLIPGNFGHEDNPDHTPGVIEVNIDIDISLVGSTTQSKIHSAILSAAKEKLGLSALTDQYEFTMYTIEDCYDGVYDELMGGCDWAGE</sequence>
<gene>
    <name evidence="2" type="ORF">CDEB00056_LOCUS22423</name>
</gene>
<evidence type="ECO:0000256" key="1">
    <source>
        <dbReference type="SAM" id="SignalP"/>
    </source>
</evidence>
<feature type="chain" id="PRO_5030565543" evidence="1">
    <location>
        <begin position="25"/>
        <end position="301"/>
    </location>
</feature>
<dbReference type="AlphaFoldDB" id="A0A7S3QIA9"/>
<accession>A0A7S3QIA9</accession>
<reference evidence="2" key="1">
    <citation type="submission" date="2021-01" db="EMBL/GenBank/DDBJ databases">
        <authorList>
            <person name="Corre E."/>
            <person name="Pelletier E."/>
            <person name="Niang G."/>
            <person name="Scheremetjew M."/>
            <person name="Finn R."/>
            <person name="Kale V."/>
            <person name="Holt S."/>
            <person name="Cochrane G."/>
            <person name="Meng A."/>
            <person name="Brown T."/>
            <person name="Cohen L."/>
        </authorList>
    </citation>
    <scope>NUCLEOTIDE SEQUENCE</scope>
    <source>
        <strain evidence="2">MM31A-1</strain>
    </source>
</reference>
<evidence type="ECO:0000313" key="2">
    <source>
        <dbReference type="EMBL" id="CAE0477570.1"/>
    </source>
</evidence>
<name>A0A7S3QIA9_9STRA</name>
<feature type="signal peptide" evidence="1">
    <location>
        <begin position="1"/>
        <end position="24"/>
    </location>
</feature>
<organism evidence="2">
    <name type="scientific">Chaetoceros debilis</name>
    <dbReference type="NCBI Taxonomy" id="122233"/>
    <lineage>
        <taxon>Eukaryota</taxon>
        <taxon>Sar</taxon>
        <taxon>Stramenopiles</taxon>
        <taxon>Ochrophyta</taxon>
        <taxon>Bacillariophyta</taxon>
        <taxon>Coscinodiscophyceae</taxon>
        <taxon>Chaetocerotophycidae</taxon>
        <taxon>Chaetocerotales</taxon>
        <taxon>Chaetocerotaceae</taxon>
        <taxon>Chaetoceros</taxon>
    </lineage>
</organism>
<protein>
    <submittedName>
        <fullName evidence="2">Uncharacterized protein</fullName>
    </submittedName>
</protein>
<proteinExistence type="predicted"/>
<keyword evidence="1" id="KW-0732">Signal</keyword>
<dbReference type="EMBL" id="HBIO01029219">
    <property type="protein sequence ID" value="CAE0477570.1"/>
    <property type="molecule type" value="Transcribed_RNA"/>
</dbReference>